<organism evidence="1 2">
    <name type="scientific">Phormidium tenue NIES-30</name>
    <dbReference type="NCBI Taxonomy" id="549789"/>
    <lineage>
        <taxon>Bacteria</taxon>
        <taxon>Bacillati</taxon>
        <taxon>Cyanobacteriota</taxon>
        <taxon>Cyanophyceae</taxon>
        <taxon>Oscillatoriophycideae</taxon>
        <taxon>Oscillatoriales</taxon>
        <taxon>Oscillatoriaceae</taxon>
        <taxon>Phormidium</taxon>
    </lineage>
</organism>
<proteinExistence type="predicted"/>
<dbReference type="InterPro" id="IPR025148">
    <property type="entry name" value="AtzG-like"/>
</dbReference>
<dbReference type="Pfam" id="PF13318">
    <property type="entry name" value="AtzG-like"/>
    <property type="match status" value="1"/>
</dbReference>
<dbReference type="Proteomes" id="UP000185557">
    <property type="component" value="Unassembled WGS sequence"/>
</dbReference>
<gene>
    <name evidence="1" type="ORF">NIES30_14895</name>
</gene>
<name>A0A1U7J3I3_9CYAN</name>
<evidence type="ECO:0000313" key="2">
    <source>
        <dbReference type="Proteomes" id="UP000185557"/>
    </source>
</evidence>
<protein>
    <recommendedName>
        <fullName evidence="3">DUF4089 domain-containing protein</fullName>
    </recommendedName>
</protein>
<keyword evidence="2" id="KW-1185">Reference proteome</keyword>
<dbReference type="OrthoDB" id="532581at2"/>
<dbReference type="AlphaFoldDB" id="A0A1U7J3I3"/>
<reference evidence="1 2" key="1">
    <citation type="submission" date="2016-11" db="EMBL/GenBank/DDBJ databases">
        <title>Draft Genome Sequences of Nine Cyanobacterial Strains from Diverse Habitats.</title>
        <authorList>
            <person name="Zhu T."/>
            <person name="Hou S."/>
            <person name="Lu X."/>
            <person name="Hess W.R."/>
        </authorList>
    </citation>
    <scope>NUCLEOTIDE SEQUENCE [LARGE SCALE GENOMIC DNA]</scope>
    <source>
        <strain evidence="1 2">NIES-30</strain>
    </source>
</reference>
<dbReference type="EMBL" id="MRCG01000011">
    <property type="protein sequence ID" value="OKH46795.1"/>
    <property type="molecule type" value="Genomic_DNA"/>
</dbReference>
<evidence type="ECO:0008006" key="3">
    <source>
        <dbReference type="Google" id="ProtNLM"/>
    </source>
</evidence>
<dbReference type="STRING" id="549789.NIES30_14895"/>
<evidence type="ECO:0000313" key="1">
    <source>
        <dbReference type="EMBL" id="OKH46795.1"/>
    </source>
</evidence>
<dbReference type="RefSeq" id="WP_073609221.1">
    <property type="nucleotide sequence ID" value="NZ_MRCG01000011.1"/>
</dbReference>
<accession>A0A1U7J3I3</accession>
<sequence>MTPEPSDFDTATYVDLMAATLGLSLPDEIKSGVVANVEHIFAIAQPVLTFPLPDTVESAATFEP</sequence>
<comment type="caution">
    <text evidence="1">The sequence shown here is derived from an EMBL/GenBank/DDBJ whole genome shotgun (WGS) entry which is preliminary data.</text>
</comment>